<evidence type="ECO:0000313" key="7">
    <source>
        <dbReference type="Proteomes" id="UP001062165"/>
    </source>
</evidence>
<protein>
    <recommendedName>
        <fullName evidence="4">Peptide methionine sulfoxide reductase MsrA</fullName>
        <shortName evidence="4">Protein-methionine-S-oxide reductase</shortName>
        <ecNumber evidence="4">1.8.4.11</ecNumber>
    </recommendedName>
    <alternativeName>
        <fullName evidence="4">Peptide-methionine (S)-S-oxide reductase</fullName>
        <shortName evidence="4">Peptide Met(O) reductase</shortName>
    </alternativeName>
</protein>
<comment type="catalytic activity">
    <reaction evidence="2 4">
        <text>L-methionyl-[protein] + [thioredoxin]-disulfide + H2O = L-methionyl-(S)-S-oxide-[protein] + [thioredoxin]-dithiol</text>
        <dbReference type="Rhea" id="RHEA:14217"/>
        <dbReference type="Rhea" id="RHEA-COMP:10698"/>
        <dbReference type="Rhea" id="RHEA-COMP:10700"/>
        <dbReference type="Rhea" id="RHEA-COMP:12313"/>
        <dbReference type="Rhea" id="RHEA-COMP:12315"/>
        <dbReference type="ChEBI" id="CHEBI:15377"/>
        <dbReference type="ChEBI" id="CHEBI:16044"/>
        <dbReference type="ChEBI" id="CHEBI:29950"/>
        <dbReference type="ChEBI" id="CHEBI:44120"/>
        <dbReference type="ChEBI" id="CHEBI:50058"/>
        <dbReference type="EC" id="1.8.4.11"/>
    </reaction>
</comment>
<comment type="similarity">
    <text evidence="4">Belongs to the MsrA Met sulfoxide reductase family.</text>
</comment>
<keyword evidence="7" id="KW-1185">Reference proteome</keyword>
<dbReference type="Gene3D" id="3.30.1060.10">
    <property type="entry name" value="Peptide methionine sulphoxide reductase MsrA"/>
    <property type="match status" value="1"/>
</dbReference>
<evidence type="ECO:0000313" key="6">
    <source>
        <dbReference type="EMBL" id="UXX79156.1"/>
    </source>
</evidence>
<sequence length="176" mass="20026">MEIATFGNGCFWCTEAIFQELNGVSKAISGYMGGQTKDPTYKEVCSGNTGHAEVLQITYDPSVITFDELLEVFWKTHDPTTLNRQGNDVGTQYRSVVFYHNEEQNKLATAYKAKLDASGAWTDPIVTEITAASTFYPAEDYHQEYFNLNGEQPYCNYVIRPKVEKFKKVFEDKLKK</sequence>
<dbReference type="EMBL" id="CP106735">
    <property type="protein sequence ID" value="UXX79156.1"/>
    <property type="molecule type" value="Genomic_DNA"/>
</dbReference>
<dbReference type="NCBIfam" id="TIGR00401">
    <property type="entry name" value="msrA"/>
    <property type="match status" value="1"/>
</dbReference>
<dbReference type="PANTHER" id="PTHR43774">
    <property type="entry name" value="PEPTIDE METHIONINE SULFOXIDE REDUCTASE"/>
    <property type="match status" value="1"/>
</dbReference>
<name>A0ABY6CZ07_9BACT</name>
<keyword evidence="1 4" id="KW-0560">Oxidoreductase</keyword>
<reference evidence="6" key="1">
    <citation type="submission" date="2022-10" db="EMBL/GenBank/DDBJ databases">
        <title>Comparative genomics and taxonomic characterization of three novel marine species of genus Reichenbachiella exhibiting antioxidant and polysaccharide degradation activities.</title>
        <authorList>
            <person name="Muhammad N."/>
            <person name="Lee Y.-J."/>
            <person name="Ko J."/>
            <person name="Kim S.-G."/>
        </authorList>
    </citation>
    <scope>NUCLEOTIDE SEQUENCE</scope>
    <source>
        <strain evidence="6">Wsw4-B4</strain>
    </source>
</reference>
<dbReference type="InterPro" id="IPR036509">
    <property type="entry name" value="Met_Sox_Rdtase_MsrA_sf"/>
</dbReference>
<dbReference type="InterPro" id="IPR002569">
    <property type="entry name" value="Met_Sox_Rdtase_MsrA_dom"/>
</dbReference>
<evidence type="ECO:0000256" key="4">
    <source>
        <dbReference type="HAMAP-Rule" id="MF_01401"/>
    </source>
</evidence>
<proteinExistence type="inferred from homology"/>
<dbReference type="GO" id="GO:0008113">
    <property type="term" value="F:peptide-methionine (S)-S-oxide reductase activity"/>
    <property type="evidence" value="ECO:0007669"/>
    <property type="project" value="UniProtKB-EC"/>
</dbReference>
<dbReference type="EC" id="1.8.4.11" evidence="4"/>
<evidence type="ECO:0000259" key="5">
    <source>
        <dbReference type="Pfam" id="PF01625"/>
    </source>
</evidence>
<feature type="active site" evidence="4">
    <location>
        <position position="10"/>
    </location>
</feature>
<dbReference type="Proteomes" id="UP001062165">
    <property type="component" value="Chromosome"/>
</dbReference>
<dbReference type="Pfam" id="PF01625">
    <property type="entry name" value="PMSR"/>
    <property type="match status" value="1"/>
</dbReference>
<organism evidence="6 7">
    <name type="scientific">Reichenbachiella carrageenanivorans</name>
    <dbReference type="NCBI Taxonomy" id="2979869"/>
    <lineage>
        <taxon>Bacteria</taxon>
        <taxon>Pseudomonadati</taxon>
        <taxon>Bacteroidota</taxon>
        <taxon>Cytophagia</taxon>
        <taxon>Cytophagales</taxon>
        <taxon>Reichenbachiellaceae</taxon>
        <taxon>Reichenbachiella</taxon>
    </lineage>
</organism>
<dbReference type="PANTHER" id="PTHR43774:SF1">
    <property type="entry name" value="PEPTIDE METHIONINE SULFOXIDE REDUCTASE MSRA 2"/>
    <property type="match status" value="1"/>
</dbReference>
<dbReference type="SUPFAM" id="SSF55068">
    <property type="entry name" value="Peptide methionine sulfoxide reductase"/>
    <property type="match status" value="1"/>
</dbReference>
<comment type="catalytic activity">
    <reaction evidence="3 4">
        <text>[thioredoxin]-disulfide + L-methionine + H2O = L-methionine (S)-S-oxide + [thioredoxin]-dithiol</text>
        <dbReference type="Rhea" id="RHEA:19993"/>
        <dbReference type="Rhea" id="RHEA-COMP:10698"/>
        <dbReference type="Rhea" id="RHEA-COMP:10700"/>
        <dbReference type="ChEBI" id="CHEBI:15377"/>
        <dbReference type="ChEBI" id="CHEBI:29950"/>
        <dbReference type="ChEBI" id="CHEBI:50058"/>
        <dbReference type="ChEBI" id="CHEBI:57844"/>
        <dbReference type="ChEBI" id="CHEBI:58772"/>
        <dbReference type="EC" id="1.8.4.11"/>
    </reaction>
</comment>
<accession>A0ABY6CZ07</accession>
<evidence type="ECO:0000256" key="1">
    <source>
        <dbReference type="ARBA" id="ARBA00023002"/>
    </source>
</evidence>
<evidence type="ECO:0000256" key="2">
    <source>
        <dbReference type="ARBA" id="ARBA00047806"/>
    </source>
</evidence>
<evidence type="ECO:0000256" key="3">
    <source>
        <dbReference type="ARBA" id="ARBA00048782"/>
    </source>
</evidence>
<gene>
    <name evidence="4 6" type="primary">msrA</name>
    <name evidence="6" type="ORF">N7E81_17525</name>
</gene>
<dbReference type="RefSeq" id="WP_263050899.1">
    <property type="nucleotide sequence ID" value="NZ_CP106735.1"/>
</dbReference>
<dbReference type="HAMAP" id="MF_01401">
    <property type="entry name" value="MsrA"/>
    <property type="match status" value="1"/>
</dbReference>
<feature type="domain" description="Peptide methionine sulphoxide reductase MsrA" evidence="5">
    <location>
        <begin position="4"/>
        <end position="156"/>
    </location>
</feature>
<comment type="function">
    <text evidence="4">Has an important function as a repair enzyme for proteins that have been inactivated by oxidation. Catalyzes the reversible oxidation-reduction of methionine sulfoxide in proteins to methionine.</text>
</comment>